<sequence length="865" mass="98385">MSIVEFVVLLSFVDHVLSYPILILSGLIICLSLKVVPSSLSRTYCLNVAVPSFLSTFLFTLATVLDIFGLRPQTDDHPLVLIYAFLRGFTLYGYLYFSTLTIFLAYIGYAKPLLFQALVKTRNIVMMFGFGYVWTSIAVLALFPRYIVTKLFKPLEEVDFSVPMMVEIVVAVILYLLMLLLYILAIIRMVRRLHSESSSSISHWNVLKSVLIYCTPPNIFVALALSGYMCDAVLESRGFFRPSSWPSKEAMRTAFQNEQLCGPIRVWSQSLTNVRLFVSVATALIAFRDYRVAIRNGSLRIGIRVLKTLRIVDQNYELSVATSENSLVYVTVILLTAFFRGFTVCSYLYFSIVTILLAYMGYAKPLFFQRLMKTKNMVMIFGFGYLWTTVSMISIFPRWFLLQVLPISEDYDFSALMIGQVVLSIAFYISMLVFYVLAIMRIVKRADQETSSSKTHRNVLKSVLIYCTPPNILIALVLSGYVCDTVEEVIGVFRPSHWSSEEERANFIMNEDFCIPVRSWSQDLMVAKSEPDIDWDAIDLILFLQDLDNWLTYPVLVLNSIILYFSLKMVPPSLSRTYCMNLAVPSLLSCVIFAWFHITYAIGRKFMWKYGVPILPLYSFVRGFTLHGYIYFSTVTIFLAYLGYARPFLFQTLSSTKNIVLIFGFGYVWTTVAIVTLSPRYAFGSYGIVQVLGLSQEMNFSAMVIAQLTVMYGFYVTMVLLYIMAIVLVIRRVGNSTESVSDAVPWRVLRSLLIYCTPPNIFVALALVGHTCDATLEVHGYLKPSYVFDIFTDYCAPIRVWSQALTNVRLFVNAFTALIAFHDYRMTIINGVPRVVARILKTSRATSTSPSASTESRLFRRSTES</sequence>
<feature type="transmembrane region" description="Helical" evidence="1">
    <location>
        <begin position="421"/>
        <end position="443"/>
    </location>
</feature>
<feature type="transmembrane region" description="Helical" evidence="1">
    <location>
        <begin position="48"/>
        <end position="68"/>
    </location>
</feature>
<comment type="caution">
    <text evidence="2">The sequence shown here is derived from an EMBL/GenBank/DDBJ whole genome shotgun (WGS) entry which is preliminary data.</text>
</comment>
<keyword evidence="1" id="KW-0812">Transmembrane</keyword>
<feature type="transmembrane region" description="Helical" evidence="1">
    <location>
        <begin position="128"/>
        <end position="148"/>
    </location>
</feature>
<feature type="transmembrane region" description="Helical" evidence="1">
    <location>
        <begin position="579"/>
        <end position="598"/>
    </location>
</feature>
<name>A0AA39LWR7_9BILA</name>
<feature type="transmembrane region" description="Helical" evidence="1">
    <location>
        <begin position="80"/>
        <end position="107"/>
    </location>
</feature>
<dbReference type="Proteomes" id="UP001175271">
    <property type="component" value="Unassembled WGS sequence"/>
</dbReference>
<evidence type="ECO:0000256" key="1">
    <source>
        <dbReference type="SAM" id="Phobius"/>
    </source>
</evidence>
<feature type="transmembrane region" description="Helical" evidence="1">
    <location>
        <begin position="659"/>
        <end position="682"/>
    </location>
</feature>
<organism evidence="2 3">
    <name type="scientific">Steinernema hermaphroditum</name>
    <dbReference type="NCBI Taxonomy" id="289476"/>
    <lineage>
        <taxon>Eukaryota</taxon>
        <taxon>Metazoa</taxon>
        <taxon>Ecdysozoa</taxon>
        <taxon>Nematoda</taxon>
        <taxon>Chromadorea</taxon>
        <taxon>Rhabditida</taxon>
        <taxon>Tylenchina</taxon>
        <taxon>Panagrolaimomorpha</taxon>
        <taxon>Strongyloidoidea</taxon>
        <taxon>Steinernematidae</taxon>
        <taxon>Steinernema</taxon>
    </lineage>
</organism>
<keyword evidence="1" id="KW-1133">Transmembrane helix</keyword>
<accession>A0AA39LWR7</accession>
<feature type="transmembrane region" description="Helical" evidence="1">
    <location>
        <begin position="210"/>
        <end position="229"/>
    </location>
</feature>
<feature type="transmembrane region" description="Helical" evidence="1">
    <location>
        <begin position="380"/>
        <end position="401"/>
    </location>
</feature>
<gene>
    <name evidence="2" type="ORF">QR680_006214</name>
</gene>
<feature type="transmembrane region" description="Helical" evidence="1">
    <location>
        <begin position="326"/>
        <end position="359"/>
    </location>
</feature>
<keyword evidence="3" id="KW-1185">Reference proteome</keyword>
<feature type="transmembrane region" description="Helical" evidence="1">
    <location>
        <begin position="702"/>
        <end position="730"/>
    </location>
</feature>
<feature type="transmembrane region" description="Helical" evidence="1">
    <location>
        <begin position="16"/>
        <end position="36"/>
    </location>
</feature>
<feature type="transmembrane region" description="Helical" evidence="1">
    <location>
        <begin position="550"/>
        <end position="567"/>
    </location>
</feature>
<dbReference type="AlphaFoldDB" id="A0AA39LWR7"/>
<feature type="transmembrane region" description="Helical" evidence="1">
    <location>
        <begin position="628"/>
        <end position="647"/>
    </location>
</feature>
<feature type="transmembrane region" description="Helical" evidence="1">
    <location>
        <begin position="168"/>
        <end position="190"/>
    </location>
</feature>
<proteinExistence type="predicted"/>
<keyword evidence="1" id="KW-0472">Membrane</keyword>
<evidence type="ECO:0000313" key="2">
    <source>
        <dbReference type="EMBL" id="KAK0412443.1"/>
    </source>
</evidence>
<feature type="transmembrane region" description="Helical" evidence="1">
    <location>
        <begin position="463"/>
        <end position="482"/>
    </location>
</feature>
<evidence type="ECO:0000313" key="3">
    <source>
        <dbReference type="Proteomes" id="UP001175271"/>
    </source>
</evidence>
<dbReference type="EMBL" id="JAUCMV010000003">
    <property type="protein sequence ID" value="KAK0412443.1"/>
    <property type="molecule type" value="Genomic_DNA"/>
</dbReference>
<protein>
    <submittedName>
        <fullName evidence="2">Uncharacterized protein</fullName>
    </submittedName>
</protein>
<reference evidence="2" key="1">
    <citation type="submission" date="2023-06" db="EMBL/GenBank/DDBJ databases">
        <title>Genomic analysis of the entomopathogenic nematode Steinernema hermaphroditum.</title>
        <authorList>
            <person name="Schwarz E.M."/>
            <person name="Heppert J.K."/>
            <person name="Baniya A."/>
            <person name="Schwartz H.T."/>
            <person name="Tan C.-H."/>
            <person name="Antoshechkin I."/>
            <person name="Sternberg P.W."/>
            <person name="Goodrich-Blair H."/>
            <person name="Dillman A.R."/>
        </authorList>
    </citation>
    <scope>NUCLEOTIDE SEQUENCE</scope>
    <source>
        <strain evidence="2">PS9179</strain>
        <tissue evidence="2">Whole animal</tissue>
    </source>
</reference>